<feature type="transmembrane region" description="Helical" evidence="1">
    <location>
        <begin position="59"/>
        <end position="78"/>
    </location>
</feature>
<protein>
    <submittedName>
        <fullName evidence="2">Uncharacterized protein</fullName>
    </submittedName>
</protein>
<keyword evidence="1" id="KW-0472">Membrane</keyword>
<keyword evidence="1" id="KW-1133">Transmembrane helix</keyword>
<evidence type="ECO:0000256" key="1">
    <source>
        <dbReference type="SAM" id="Phobius"/>
    </source>
</evidence>
<evidence type="ECO:0000313" key="2">
    <source>
        <dbReference type="EMBL" id="GKV17661.1"/>
    </source>
</evidence>
<gene>
    <name evidence="2" type="ORF">SLEP1_g28132</name>
</gene>
<dbReference type="AlphaFoldDB" id="A0AAV5JYA1"/>
<keyword evidence="3" id="KW-1185">Reference proteome</keyword>
<sequence length="79" mass="8745">MTRRPQPTSGNTPLKGSHVEWGRPGCLLQEETWCTILTLLFSFCAVQVVKPIFFLIKEAAIFGECIASASSPIIFLLFS</sequence>
<proteinExistence type="predicted"/>
<reference evidence="2 3" key="1">
    <citation type="journal article" date="2021" name="Commun. Biol.">
        <title>The genome of Shorea leprosula (Dipterocarpaceae) highlights the ecological relevance of drought in aseasonal tropical rainforests.</title>
        <authorList>
            <person name="Ng K.K.S."/>
            <person name="Kobayashi M.J."/>
            <person name="Fawcett J.A."/>
            <person name="Hatakeyama M."/>
            <person name="Paape T."/>
            <person name="Ng C.H."/>
            <person name="Ang C.C."/>
            <person name="Tnah L.H."/>
            <person name="Lee C.T."/>
            <person name="Nishiyama T."/>
            <person name="Sese J."/>
            <person name="O'Brien M.J."/>
            <person name="Copetti D."/>
            <person name="Mohd Noor M.I."/>
            <person name="Ong R.C."/>
            <person name="Putra M."/>
            <person name="Sireger I.Z."/>
            <person name="Indrioko S."/>
            <person name="Kosugi Y."/>
            <person name="Izuno A."/>
            <person name="Isagi Y."/>
            <person name="Lee S.L."/>
            <person name="Shimizu K.K."/>
        </authorList>
    </citation>
    <scope>NUCLEOTIDE SEQUENCE [LARGE SCALE GENOMIC DNA]</scope>
    <source>
        <strain evidence="2">214</strain>
    </source>
</reference>
<name>A0AAV5JYA1_9ROSI</name>
<comment type="caution">
    <text evidence="2">The sequence shown here is derived from an EMBL/GenBank/DDBJ whole genome shotgun (WGS) entry which is preliminary data.</text>
</comment>
<dbReference type="EMBL" id="BPVZ01000048">
    <property type="protein sequence ID" value="GKV17661.1"/>
    <property type="molecule type" value="Genomic_DNA"/>
</dbReference>
<dbReference type="Proteomes" id="UP001054252">
    <property type="component" value="Unassembled WGS sequence"/>
</dbReference>
<evidence type="ECO:0000313" key="3">
    <source>
        <dbReference type="Proteomes" id="UP001054252"/>
    </source>
</evidence>
<keyword evidence="1" id="KW-0812">Transmembrane</keyword>
<organism evidence="2 3">
    <name type="scientific">Rubroshorea leprosula</name>
    <dbReference type="NCBI Taxonomy" id="152421"/>
    <lineage>
        <taxon>Eukaryota</taxon>
        <taxon>Viridiplantae</taxon>
        <taxon>Streptophyta</taxon>
        <taxon>Embryophyta</taxon>
        <taxon>Tracheophyta</taxon>
        <taxon>Spermatophyta</taxon>
        <taxon>Magnoliopsida</taxon>
        <taxon>eudicotyledons</taxon>
        <taxon>Gunneridae</taxon>
        <taxon>Pentapetalae</taxon>
        <taxon>rosids</taxon>
        <taxon>malvids</taxon>
        <taxon>Malvales</taxon>
        <taxon>Dipterocarpaceae</taxon>
        <taxon>Rubroshorea</taxon>
    </lineage>
</organism>
<feature type="transmembrane region" description="Helical" evidence="1">
    <location>
        <begin position="33"/>
        <end position="53"/>
    </location>
</feature>
<accession>A0AAV5JYA1</accession>